<feature type="domain" description="C2H2-type" evidence="8">
    <location>
        <begin position="17"/>
        <end position="44"/>
    </location>
</feature>
<protein>
    <recommendedName>
        <fullName evidence="8">C2H2-type domain-containing protein</fullName>
    </recommendedName>
</protein>
<keyword evidence="2" id="KW-0479">Metal-binding</keyword>
<dbReference type="GO" id="GO:0005634">
    <property type="term" value="C:nucleus"/>
    <property type="evidence" value="ECO:0007669"/>
    <property type="project" value="UniProtKB-SubCell"/>
</dbReference>
<proteinExistence type="predicted"/>
<dbReference type="GO" id="GO:0010468">
    <property type="term" value="P:regulation of gene expression"/>
    <property type="evidence" value="ECO:0007669"/>
    <property type="project" value="TreeGrafter"/>
</dbReference>
<evidence type="ECO:0000259" key="8">
    <source>
        <dbReference type="PROSITE" id="PS50157"/>
    </source>
</evidence>
<dbReference type="Gene3D" id="3.30.160.60">
    <property type="entry name" value="Classic Zinc Finger"/>
    <property type="match status" value="2"/>
</dbReference>
<dbReference type="SUPFAM" id="SSF57667">
    <property type="entry name" value="beta-beta-alpha zinc fingers"/>
    <property type="match status" value="1"/>
</dbReference>
<accession>A0A0E9PG13</accession>
<dbReference type="PANTHER" id="PTHR16515">
    <property type="entry name" value="PR DOMAIN ZINC FINGER PROTEIN"/>
    <property type="match status" value="1"/>
</dbReference>
<dbReference type="Pfam" id="PF00096">
    <property type="entry name" value="zf-C2H2"/>
    <property type="match status" value="1"/>
</dbReference>
<evidence type="ECO:0000256" key="5">
    <source>
        <dbReference type="ARBA" id="ARBA00022833"/>
    </source>
</evidence>
<dbReference type="PROSITE" id="PS50157">
    <property type="entry name" value="ZINC_FINGER_C2H2_2"/>
    <property type="match status" value="1"/>
</dbReference>
<evidence type="ECO:0000256" key="2">
    <source>
        <dbReference type="ARBA" id="ARBA00022723"/>
    </source>
</evidence>
<dbReference type="InterPro" id="IPR013087">
    <property type="entry name" value="Znf_C2H2_type"/>
</dbReference>
<dbReference type="GO" id="GO:0008270">
    <property type="term" value="F:zinc ion binding"/>
    <property type="evidence" value="ECO:0007669"/>
    <property type="project" value="UniProtKB-KW"/>
</dbReference>
<dbReference type="PROSITE" id="PS00028">
    <property type="entry name" value="ZINC_FINGER_C2H2_1"/>
    <property type="match status" value="1"/>
</dbReference>
<dbReference type="AlphaFoldDB" id="A0A0E9PG13"/>
<evidence type="ECO:0000256" key="3">
    <source>
        <dbReference type="ARBA" id="ARBA00022737"/>
    </source>
</evidence>
<evidence type="ECO:0000313" key="9">
    <source>
        <dbReference type="EMBL" id="JAH03010.1"/>
    </source>
</evidence>
<evidence type="ECO:0000256" key="6">
    <source>
        <dbReference type="ARBA" id="ARBA00023242"/>
    </source>
</evidence>
<reference evidence="9" key="1">
    <citation type="submission" date="2014-11" db="EMBL/GenBank/DDBJ databases">
        <authorList>
            <person name="Amaro Gonzalez C."/>
        </authorList>
    </citation>
    <scope>NUCLEOTIDE SEQUENCE</scope>
</reference>
<dbReference type="InterPro" id="IPR036236">
    <property type="entry name" value="Znf_C2H2_sf"/>
</dbReference>
<evidence type="ECO:0000256" key="1">
    <source>
        <dbReference type="ARBA" id="ARBA00004123"/>
    </source>
</evidence>
<keyword evidence="3" id="KW-0677">Repeat</keyword>
<dbReference type="InterPro" id="IPR050331">
    <property type="entry name" value="Zinc_finger"/>
</dbReference>
<keyword evidence="5" id="KW-0862">Zinc</keyword>
<keyword evidence="6" id="KW-0539">Nucleus</keyword>
<sequence>MSTLNCHQNIHTGEKPFKCSQCGECFSQRGTLYRHKMIHEGEKILQLVWERV</sequence>
<comment type="subcellular location">
    <subcellularLocation>
        <location evidence="1">Nucleus</location>
    </subcellularLocation>
</comment>
<dbReference type="PANTHER" id="PTHR16515:SF49">
    <property type="entry name" value="GASTRULA ZINC FINGER PROTEIN XLCGF49.1-LIKE-RELATED"/>
    <property type="match status" value="1"/>
</dbReference>
<organism evidence="9">
    <name type="scientific">Anguilla anguilla</name>
    <name type="common">European freshwater eel</name>
    <name type="synonym">Muraena anguilla</name>
    <dbReference type="NCBI Taxonomy" id="7936"/>
    <lineage>
        <taxon>Eukaryota</taxon>
        <taxon>Metazoa</taxon>
        <taxon>Chordata</taxon>
        <taxon>Craniata</taxon>
        <taxon>Vertebrata</taxon>
        <taxon>Euteleostomi</taxon>
        <taxon>Actinopterygii</taxon>
        <taxon>Neopterygii</taxon>
        <taxon>Teleostei</taxon>
        <taxon>Anguilliformes</taxon>
        <taxon>Anguillidae</taxon>
        <taxon>Anguilla</taxon>
    </lineage>
</organism>
<evidence type="ECO:0000256" key="7">
    <source>
        <dbReference type="PROSITE-ProRule" id="PRU00042"/>
    </source>
</evidence>
<name>A0A0E9PG13_ANGAN</name>
<reference evidence="9" key="2">
    <citation type="journal article" date="2015" name="Fish Shellfish Immunol.">
        <title>Early steps in the European eel (Anguilla anguilla)-Vibrio vulnificus interaction in the gills: Role of the RtxA13 toxin.</title>
        <authorList>
            <person name="Callol A."/>
            <person name="Pajuelo D."/>
            <person name="Ebbesson L."/>
            <person name="Teles M."/>
            <person name="MacKenzie S."/>
            <person name="Amaro C."/>
        </authorList>
    </citation>
    <scope>NUCLEOTIDE SEQUENCE</scope>
</reference>
<dbReference type="EMBL" id="GBXM01105567">
    <property type="protein sequence ID" value="JAH03010.1"/>
    <property type="molecule type" value="Transcribed_RNA"/>
</dbReference>
<evidence type="ECO:0000256" key="4">
    <source>
        <dbReference type="ARBA" id="ARBA00022771"/>
    </source>
</evidence>
<keyword evidence="4 7" id="KW-0863">Zinc-finger</keyword>
<dbReference type="SMART" id="SM00355">
    <property type="entry name" value="ZnF_C2H2"/>
    <property type="match status" value="1"/>
</dbReference>
<dbReference type="FunFam" id="3.30.160.60:FF:002005">
    <property type="entry name" value="Zinc finger protein 200"/>
    <property type="match status" value="1"/>
</dbReference>